<feature type="compositionally biased region" description="Basic residues" evidence="1">
    <location>
        <begin position="469"/>
        <end position="486"/>
    </location>
</feature>
<dbReference type="AlphaFoldDB" id="A0A1Y1VYL2"/>
<gene>
    <name evidence="4" type="ORF">DL89DRAFT_260367</name>
</gene>
<keyword evidence="2" id="KW-0472">Membrane</keyword>
<feature type="compositionally biased region" description="Polar residues" evidence="1">
    <location>
        <begin position="438"/>
        <end position="450"/>
    </location>
</feature>
<comment type="caution">
    <text evidence="4">The sequence shown here is derived from an EMBL/GenBank/DDBJ whole genome shotgun (WGS) entry which is preliminary data.</text>
</comment>
<dbReference type="Proteomes" id="UP000193922">
    <property type="component" value="Unassembled WGS sequence"/>
</dbReference>
<name>A0A1Y1VYL2_9FUNG</name>
<keyword evidence="5" id="KW-1185">Reference proteome</keyword>
<protein>
    <submittedName>
        <fullName evidence="4">Uncharacterized protein</fullName>
    </submittedName>
</protein>
<feature type="region of interest" description="Disordered" evidence="1">
    <location>
        <begin position="420"/>
        <end position="523"/>
    </location>
</feature>
<evidence type="ECO:0000256" key="2">
    <source>
        <dbReference type="SAM" id="Phobius"/>
    </source>
</evidence>
<keyword evidence="3" id="KW-0732">Signal</keyword>
<evidence type="ECO:0000256" key="3">
    <source>
        <dbReference type="SAM" id="SignalP"/>
    </source>
</evidence>
<feature type="compositionally biased region" description="Low complexity" evidence="1">
    <location>
        <begin position="361"/>
        <end position="371"/>
    </location>
</feature>
<keyword evidence="2" id="KW-1133">Transmembrane helix</keyword>
<feature type="compositionally biased region" description="Low complexity" evidence="1">
    <location>
        <begin position="388"/>
        <end position="403"/>
    </location>
</feature>
<keyword evidence="2" id="KW-0812">Transmembrane</keyword>
<feature type="chain" id="PRO_5012779126" evidence="3">
    <location>
        <begin position="20"/>
        <end position="523"/>
    </location>
</feature>
<evidence type="ECO:0000256" key="1">
    <source>
        <dbReference type="SAM" id="MobiDB-lite"/>
    </source>
</evidence>
<feature type="transmembrane region" description="Helical" evidence="2">
    <location>
        <begin position="204"/>
        <end position="225"/>
    </location>
</feature>
<dbReference type="EMBL" id="MCFD01000016">
    <property type="protein sequence ID" value="ORX66351.1"/>
    <property type="molecule type" value="Genomic_DNA"/>
</dbReference>
<feature type="compositionally biased region" description="Low complexity" evidence="1">
    <location>
        <begin position="451"/>
        <end position="467"/>
    </location>
</feature>
<feature type="signal peptide" evidence="3">
    <location>
        <begin position="1"/>
        <end position="19"/>
    </location>
</feature>
<dbReference type="GeneID" id="63802423"/>
<evidence type="ECO:0000313" key="4">
    <source>
        <dbReference type="EMBL" id="ORX66351.1"/>
    </source>
</evidence>
<accession>A0A1Y1VYL2</accession>
<reference evidence="4 5" key="1">
    <citation type="submission" date="2016-07" db="EMBL/GenBank/DDBJ databases">
        <title>Pervasive Adenine N6-methylation of Active Genes in Fungi.</title>
        <authorList>
            <consortium name="DOE Joint Genome Institute"/>
            <person name="Mondo S.J."/>
            <person name="Dannebaum R.O."/>
            <person name="Kuo R.C."/>
            <person name="Labutti K."/>
            <person name="Haridas S."/>
            <person name="Kuo A."/>
            <person name="Salamov A."/>
            <person name="Ahrendt S.R."/>
            <person name="Lipzen A."/>
            <person name="Sullivan W."/>
            <person name="Andreopoulos W.B."/>
            <person name="Clum A."/>
            <person name="Lindquist E."/>
            <person name="Daum C."/>
            <person name="Ramamoorthy G.K."/>
            <person name="Gryganskyi A."/>
            <person name="Culley D."/>
            <person name="Magnuson J.K."/>
            <person name="James T.Y."/>
            <person name="O'Malley M.A."/>
            <person name="Stajich J.E."/>
            <person name="Spatafora J.W."/>
            <person name="Visel A."/>
            <person name="Grigoriev I.V."/>
        </authorList>
    </citation>
    <scope>NUCLEOTIDE SEQUENCE [LARGE SCALE GENOMIC DNA]</scope>
    <source>
        <strain evidence="4 5">ATCC 12442</strain>
    </source>
</reference>
<organism evidence="4 5">
    <name type="scientific">Linderina pennispora</name>
    <dbReference type="NCBI Taxonomy" id="61395"/>
    <lineage>
        <taxon>Eukaryota</taxon>
        <taxon>Fungi</taxon>
        <taxon>Fungi incertae sedis</taxon>
        <taxon>Zoopagomycota</taxon>
        <taxon>Kickxellomycotina</taxon>
        <taxon>Kickxellomycetes</taxon>
        <taxon>Kickxellales</taxon>
        <taxon>Kickxellaceae</taxon>
        <taxon>Linderina</taxon>
    </lineage>
</organism>
<feature type="compositionally biased region" description="Low complexity" evidence="1">
    <location>
        <begin position="420"/>
        <end position="437"/>
    </location>
</feature>
<proteinExistence type="predicted"/>
<feature type="region of interest" description="Disordered" evidence="1">
    <location>
        <begin position="302"/>
        <end position="403"/>
    </location>
</feature>
<sequence>MNLFYFSALFLLFMHVCRAAWLWDIGESLRAPRAGLARISGCVRLPAVQATGVSLAAYSLYTAYIKTNSKTTSLVIHYPRSLLGSPNFRPGAKATARVYRCRTSSVGGIRHRTCRSLKTPRLALVPAHMGSGTDLSTFVRWKPNPAILKMEDSFFAIDEYRGNITRPTLTLAVIDAEHQARVKVTAAYLTELFSRHQAAVKVTAVHLAGLFALIYLLLLISWVWFVGQAMACNPVEFVEVAVQTQMETTEVSCQALAETTGIGSQASTVTIETATQTQMVGTEASTQTVVVCPETVEVGTQTDELSLGGDDGGNSNGCSDSSDIVNDGSGSDSEESVVFIPPAHWDEIPGTDDLSGHPQPSTSGSNSSKTSNGRRRRGCRGGRRRGRGSSTSSSTITCGTSNSSAFTFRSSPFTFSTSAFTGSGSSSALTGSSNSSAIPTTTSSSDTMVENSSNDNSSNDNNSNDNNCRPRRRRCRRGTRAGRGRRTLYPDNPGHVRPGSSPGRGKHFRPNAAPDTDWRSSHK</sequence>
<dbReference type="RefSeq" id="XP_040740361.1">
    <property type="nucleotide sequence ID" value="XM_040885775.1"/>
</dbReference>
<evidence type="ECO:0000313" key="5">
    <source>
        <dbReference type="Proteomes" id="UP000193922"/>
    </source>
</evidence>
<feature type="compositionally biased region" description="Basic residues" evidence="1">
    <location>
        <begin position="372"/>
        <end position="387"/>
    </location>
</feature>